<dbReference type="NCBIfam" id="TIGR04183">
    <property type="entry name" value="Por_Secre_tail"/>
    <property type="match status" value="1"/>
</dbReference>
<keyword evidence="3" id="KW-1185">Reference proteome</keyword>
<reference evidence="2 3" key="1">
    <citation type="submission" date="2019-05" db="EMBL/GenBank/DDBJ databases">
        <title>Flagellimonas sp. AsT0115, sp. nov., isolated from a marine red algae, Asparagopsis taxiformis.</title>
        <authorList>
            <person name="Kim J."/>
            <person name="Jeong S.E."/>
            <person name="Jeon C.O."/>
        </authorList>
    </citation>
    <scope>NUCLEOTIDE SEQUENCE [LARGE SCALE GENOMIC DNA]</scope>
    <source>
        <strain evidence="2 3">AsT0115</strain>
    </source>
</reference>
<protein>
    <submittedName>
        <fullName evidence="2">T9SS type A sorting domain-containing protein</fullName>
    </submittedName>
</protein>
<dbReference type="RefSeq" id="WP_138837607.1">
    <property type="nucleotide sequence ID" value="NZ_VCNI01000002.1"/>
</dbReference>
<keyword evidence="1" id="KW-0732">Signal</keyword>
<sequence length="360" mass="40132">MKKITLLFLAFVLPLAIYAQSYRYHKVRDLGTSYSQANTNFCNNTLGQEIKLNIYISSTLTVGNIYFIEDIDGVDRYVKVTYSHYKSNQDADEFVDGTNIGAPITFTCVVDSDGDGVPDNQYNCPNEPGPSSNNGCPTPPNITLIEAEITQSGNTWDVFNNQWPLIEMNWSSFGNPKTTFRFTIKNSGGTDYSHGNRQIDVHMSDKAVLGTGPIQLFNFYHASFSPIATNGELNINFDRNFSAAPNPTTGAFALFENKTYYFHFLITVDASAPPQRHYVFPFKVNRLDINNLTFDLSSLPEAPAPDPYVIAIYDFSGQKVLSKEVTGIAEENEILLNLPTTGIYIVESNGETRKVHINSN</sequence>
<evidence type="ECO:0000256" key="1">
    <source>
        <dbReference type="ARBA" id="ARBA00022729"/>
    </source>
</evidence>
<proteinExistence type="predicted"/>
<dbReference type="EMBL" id="VCNI01000002">
    <property type="protein sequence ID" value="TMU55450.1"/>
    <property type="molecule type" value="Genomic_DNA"/>
</dbReference>
<dbReference type="InterPro" id="IPR026444">
    <property type="entry name" value="Secre_tail"/>
</dbReference>
<accession>A0ABY2WKU1</accession>
<name>A0ABY2WKU1_9FLAO</name>
<comment type="caution">
    <text evidence="2">The sequence shown here is derived from an EMBL/GenBank/DDBJ whole genome shotgun (WGS) entry which is preliminary data.</text>
</comment>
<organism evidence="2 3">
    <name type="scientific">Flagellimonas algicola</name>
    <dbReference type="NCBI Taxonomy" id="2583815"/>
    <lineage>
        <taxon>Bacteria</taxon>
        <taxon>Pseudomonadati</taxon>
        <taxon>Bacteroidota</taxon>
        <taxon>Flavobacteriia</taxon>
        <taxon>Flavobacteriales</taxon>
        <taxon>Flavobacteriaceae</taxon>
        <taxon>Flagellimonas</taxon>
    </lineage>
</organism>
<gene>
    <name evidence="2" type="ORF">FGG15_14860</name>
</gene>
<dbReference type="Proteomes" id="UP000751614">
    <property type="component" value="Unassembled WGS sequence"/>
</dbReference>
<evidence type="ECO:0000313" key="2">
    <source>
        <dbReference type="EMBL" id="TMU55450.1"/>
    </source>
</evidence>
<evidence type="ECO:0000313" key="3">
    <source>
        <dbReference type="Proteomes" id="UP000751614"/>
    </source>
</evidence>